<protein>
    <submittedName>
        <fullName evidence="2">Uncharacterized protein</fullName>
    </submittedName>
</protein>
<keyword evidence="3" id="KW-1185">Reference proteome</keyword>
<organism evidence="2 3">
    <name type="scientific">Puccinia graminis f. sp. tritici</name>
    <dbReference type="NCBI Taxonomy" id="56615"/>
    <lineage>
        <taxon>Eukaryota</taxon>
        <taxon>Fungi</taxon>
        <taxon>Dikarya</taxon>
        <taxon>Basidiomycota</taxon>
        <taxon>Pucciniomycotina</taxon>
        <taxon>Pucciniomycetes</taxon>
        <taxon>Pucciniales</taxon>
        <taxon>Pucciniaceae</taxon>
        <taxon>Puccinia</taxon>
    </lineage>
</organism>
<feature type="compositionally biased region" description="Polar residues" evidence="1">
    <location>
        <begin position="10"/>
        <end position="20"/>
    </location>
</feature>
<comment type="caution">
    <text evidence="2">The sequence shown here is derived from an EMBL/GenBank/DDBJ whole genome shotgun (WGS) entry which is preliminary data.</text>
</comment>
<evidence type="ECO:0000313" key="3">
    <source>
        <dbReference type="Proteomes" id="UP000324748"/>
    </source>
</evidence>
<proteinExistence type="predicted"/>
<reference evidence="2 3" key="1">
    <citation type="submission" date="2019-05" db="EMBL/GenBank/DDBJ databases">
        <title>Emergence of the Ug99 lineage of the wheat stem rust pathogen through somatic hybridization.</title>
        <authorList>
            <person name="Li F."/>
            <person name="Upadhyaya N.M."/>
            <person name="Sperschneider J."/>
            <person name="Matny O."/>
            <person name="Nguyen-Phuc H."/>
            <person name="Mago R."/>
            <person name="Raley C."/>
            <person name="Miller M.E."/>
            <person name="Silverstein K.A.T."/>
            <person name="Henningsen E."/>
            <person name="Hirsch C.D."/>
            <person name="Visser B."/>
            <person name="Pretorius Z.A."/>
            <person name="Steffenson B.J."/>
            <person name="Schwessinger B."/>
            <person name="Dodds P.N."/>
            <person name="Figueroa M."/>
        </authorList>
    </citation>
    <scope>NUCLEOTIDE SEQUENCE [LARGE SCALE GENOMIC DNA]</scope>
    <source>
        <strain evidence="2">21-0</strain>
    </source>
</reference>
<feature type="region of interest" description="Disordered" evidence="1">
    <location>
        <begin position="1"/>
        <end position="34"/>
    </location>
</feature>
<dbReference type="Proteomes" id="UP000324748">
    <property type="component" value="Unassembled WGS sequence"/>
</dbReference>
<dbReference type="AlphaFoldDB" id="A0A5B0PKS5"/>
<sequence length="74" mass="8259">MRSHVLGSYANRQQATTLAVTPTRPPESGHHTCRAGPDVNAELTEYLNMDVSRITIFMKTKRNLVSLVRHGLLV</sequence>
<name>A0A5B0PKS5_PUCGR</name>
<gene>
    <name evidence="2" type="ORF">PGT21_036507</name>
</gene>
<dbReference type="EMBL" id="VSWC01000053">
    <property type="protein sequence ID" value="KAA1102165.1"/>
    <property type="molecule type" value="Genomic_DNA"/>
</dbReference>
<evidence type="ECO:0000256" key="1">
    <source>
        <dbReference type="SAM" id="MobiDB-lite"/>
    </source>
</evidence>
<evidence type="ECO:0000313" key="2">
    <source>
        <dbReference type="EMBL" id="KAA1102165.1"/>
    </source>
</evidence>
<accession>A0A5B0PKS5</accession>